<keyword evidence="3" id="KW-1185">Reference proteome</keyword>
<evidence type="ECO:0000313" key="2">
    <source>
        <dbReference type="EMBL" id="QJW99630.1"/>
    </source>
</evidence>
<keyword evidence="1" id="KW-0812">Transmembrane</keyword>
<sequence>MGIGQLVGALCCAGVSVELLVGAFLVRAAVAVANRVLDPVKEWPADSAAADWHGDDHWEPVAPHSNEDERAIPTPGCGTALVIAFLAAFLEAGAFFGLLLLLDLGNLADVNDRWTRVGIAVFSILFGFAGLTPLLALALPVTIRRAALVAFIHYTVGLFVTASVTGALIAVAAALDL</sequence>
<name>A0A6M5Z232_9BACT</name>
<evidence type="ECO:0000256" key="1">
    <source>
        <dbReference type="SAM" id="Phobius"/>
    </source>
</evidence>
<reference evidence="3" key="1">
    <citation type="submission" date="2020-05" db="EMBL/GenBank/DDBJ databases">
        <title>Frigoriglobus tundricola gen. nov., sp. nov., a psychrotolerant cellulolytic planctomycete of the family Gemmataceae with two divergent copies of 16S rRNA gene.</title>
        <authorList>
            <person name="Kulichevskaya I.S."/>
            <person name="Ivanova A.A."/>
            <person name="Naumoff D.G."/>
            <person name="Beletsky A.V."/>
            <person name="Rijpstra W.I.C."/>
            <person name="Sinninghe Damste J.S."/>
            <person name="Mardanov A.V."/>
            <person name="Ravin N.V."/>
            <person name="Dedysh S.N."/>
        </authorList>
    </citation>
    <scope>NUCLEOTIDE SEQUENCE [LARGE SCALE GENOMIC DNA]</scope>
    <source>
        <strain evidence="3">PL17</strain>
    </source>
</reference>
<feature type="transmembrane region" description="Helical" evidence="1">
    <location>
        <begin position="114"/>
        <end position="139"/>
    </location>
</feature>
<organism evidence="2 3">
    <name type="scientific">Frigoriglobus tundricola</name>
    <dbReference type="NCBI Taxonomy" id="2774151"/>
    <lineage>
        <taxon>Bacteria</taxon>
        <taxon>Pseudomonadati</taxon>
        <taxon>Planctomycetota</taxon>
        <taxon>Planctomycetia</taxon>
        <taxon>Gemmatales</taxon>
        <taxon>Gemmataceae</taxon>
        <taxon>Frigoriglobus</taxon>
    </lineage>
</organism>
<keyword evidence="1" id="KW-1133">Transmembrane helix</keyword>
<evidence type="ECO:0000313" key="3">
    <source>
        <dbReference type="Proteomes" id="UP000503447"/>
    </source>
</evidence>
<feature type="transmembrane region" description="Helical" evidence="1">
    <location>
        <begin position="151"/>
        <end position="175"/>
    </location>
</feature>
<protein>
    <submittedName>
        <fullName evidence="2">Uncharacterized protein</fullName>
    </submittedName>
</protein>
<dbReference type="AlphaFoldDB" id="A0A6M5Z232"/>
<feature type="transmembrane region" description="Helical" evidence="1">
    <location>
        <begin position="80"/>
        <end position="102"/>
    </location>
</feature>
<accession>A0A6M5Z232</accession>
<dbReference type="KEGG" id="ftj:FTUN_7248"/>
<keyword evidence="1" id="KW-0472">Membrane</keyword>
<gene>
    <name evidence="2" type="ORF">FTUN_7248</name>
</gene>
<dbReference type="Proteomes" id="UP000503447">
    <property type="component" value="Chromosome"/>
</dbReference>
<dbReference type="EMBL" id="CP053452">
    <property type="protein sequence ID" value="QJW99630.1"/>
    <property type="molecule type" value="Genomic_DNA"/>
</dbReference>
<feature type="transmembrane region" description="Helical" evidence="1">
    <location>
        <begin position="6"/>
        <end position="26"/>
    </location>
</feature>
<proteinExistence type="predicted"/>
<dbReference type="RefSeq" id="WP_171474562.1">
    <property type="nucleotide sequence ID" value="NZ_CP053452.2"/>
</dbReference>